<dbReference type="OrthoDB" id="277439at2759"/>
<protein>
    <submittedName>
        <fullName evidence="5">Probable tubulin polyglutamylase TTLL2</fullName>
    </submittedName>
</protein>
<name>A0A4C1V3N1_EUMVA</name>
<dbReference type="EMBL" id="BGZK01000266">
    <property type="protein sequence ID" value="GBP32862.1"/>
    <property type="molecule type" value="Genomic_DNA"/>
</dbReference>
<keyword evidence="6" id="KW-1185">Reference proteome</keyword>
<evidence type="ECO:0000256" key="4">
    <source>
        <dbReference type="SAM" id="MobiDB-lite"/>
    </source>
</evidence>
<organism evidence="5 6">
    <name type="scientific">Eumeta variegata</name>
    <name type="common">Bagworm moth</name>
    <name type="synonym">Eumeta japonica</name>
    <dbReference type="NCBI Taxonomy" id="151549"/>
    <lineage>
        <taxon>Eukaryota</taxon>
        <taxon>Metazoa</taxon>
        <taxon>Ecdysozoa</taxon>
        <taxon>Arthropoda</taxon>
        <taxon>Hexapoda</taxon>
        <taxon>Insecta</taxon>
        <taxon>Pterygota</taxon>
        <taxon>Neoptera</taxon>
        <taxon>Endopterygota</taxon>
        <taxon>Lepidoptera</taxon>
        <taxon>Glossata</taxon>
        <taxon>Ditrysia</taxon>
        <taxon>Tineoidea</taxon>
        <taxon>Psychidae</taxon>
        <taxon>Oiketicinae</taxon>
        <taxon>Eumeta</taxon>
    </lineage>
</organism>
<feature type="region of interest" description="Disordered" evidence="4">
    <location>
        <begin position="283"/>
        <end position="381"/>
    </location>
</feature>
<dbReference type="GO" id="GO:0036064">
    <property type="term" value="C:ciliary basal body"/>
    <property type="evidence" value="ECO:0007669"/>
    <property type="project" value="TreeGrafter"/>
</dbReference>
<dbReference type="Gene3D" id="3.30.470.20">
    <property type="entry name" value="ATP-grasp fold, B domain"/>
    <property type="match status" value="1"/>
</dbReference>
<dbReference type="SUPFAM" id="SSF56059">
    <property type="entry name" value="Glutathione synthetase ATP-binding domain-like"/>
    <property type="match status" value="1"/>
</dbReference>
<dbReference type="STRING" id="151549.A0A4C1V3N1"/>
<sequence>MPNFSPPAYHLPLEYAKLVSECSRLRRGADDAVGSSAVWIHKPVGQSQGRGIFLFRSVCEMRCGSAAVVQRYIERPLLIAGYKFDLRLYVCVPAYRPLTAYLYAEGLARFGASLIVMIDAENRTVGTDKYTLSDIHNPYRHLTNSSLNKSGPRYAECKDRIGNGCKWTLKQVRRALCGRGGSAEWLAWQRVRALVELTLLAQAAGTPPARNCFEFYGFDVLLDDTLKPWLLEVNLSPALAADCEADVEVKRPMLHELFDLLGLPMRHTGLAVLRALPITNQASSDEDVKNGRPSTKAVQARTGAGGANRRGTRWRRSRRSLPLHCITLQPPDNAEENEKYKENLNSTNDTKTSSTDSTSDLSEERMSPGTASVPECGVGVEDKWQASKGNKRISAACGWGNGVRWNRAPGRVGKWIRIYPHVLPRDDHVYSMDDVREGVTQVSKFARAAREVARDTARDARAAPRDGARDAALEAALRDKLAFGPHFQVWLPQL</sequence>
<proteinExistence type="predicted"/>
<keyword evidence="3" id="KW-0067">ATP-binding</keyword>
<dbReference type="PANTHER" id="PTHR12241:SF118">
    <property type="entry name" value="TUBULIN POLYGLUTAMYLASE TTLL2-RELATED"/>
    <property type="match status" value="1"/>
</dbReference>
<evidence type="ECO:0000256" key="3">
    <source>
        <dbReference type="ARBA" id="ARBA00022840"/>
    </source>
</evidence>
<keyword evidence="2" id="KW-0547">Nucleotide-binding</keyword>
<evidence type="ECO:0000313" key="6">
    <source>
        <dbReference type="Proteomes" id="UP000299102"/>
    </source>
</evidence>
<accession>A0A4C1V3N1</accession>
<dbReference type="Proteomes" id="UP000299102">
    <property type="component" value="Unassembled WGS sequence"/>
</dbReference>
<reference evidence="5 6" key="1">
    <citation type="journal article" date="2019" name="Commun. Biol.">
        <title>The bagworm genome reveals a unique fibroin gene that provides high tensile strength.</title>
        <authorList>
            <person name="Kono N."/>
            <person name="Nakamura H."/>
            <person name="Ohtoshi R."/>
            <person name="Tomita M."/>
            <person name="Numata K."/>
            <person name="Arakawa K."/>
        </authorList>
    </citation>
    <scope>NUCLEOTIDE SEQUENCE [LARGE SCALE GENOMIC DNA]</scope>
</reference>
<evidence type="ECO:0000256" key="1">
    <source>
        <dbReference type="ARBA" id="ARBA00022598"/>
    </source>
</evidence>
<evidence type="ECO:0000256" key="2">
    <source>
        <dbReference type="ARBA" id="ARBA00022741"/>
    </source>
</evidence>
<dbReference type="GO" id="GO:0070740">
    <property type="term" value="F:tubulin-glutamic acid ligase activity"/>
    <property type="evidence" value="ECO:0007669"/>
    <property type="project" value="TreeGrafter"/>
</dbReference>
<dbReference type="GO" id="GO:0000226">
    <property type="term" value="P:microtubule cytoskeleton organization"/>
    <property type="evidence" value="ECO:0007669"/>
    <property type="project" value="TreeGrafter"/>
</dbReference>
<comment type="caution">
    <text evidence="5">The sequence shown here is derived from an EMBL/GenBank/DDBJ whole genome shotgun (WGS) entry which is preliminary data.</text>
</comment>
<dbReference type="GO" id="GO:0005524">
    <property type="term" value="F:ATP binding"/>
    <property type="evidence" value="ECO:0007669"/>
    <property type="project" value="UniProtKB-KW"/>
</dbReference>
<dbReference type="AlphaFoldDB" id="A0A4C1V3N1"/>
<dbReference type="PROSITE" id="PS51221">
    <property type="entry name" value="TTL"/>
    <property type="match status" value="1"/>
</dbReference>
<gene>
    <name evidence="5" type="primary">TTLL2</name>
    <name evidence="5" type="ORF">EVAR_81650_1</name>
</gene>
<feature type="compositionally biased region" description="Low complexity" evidence="4">
    <location>
        <begin position="343"/>
        <end position="360"/>
    </location>
</feature>
<evidence type="ECO:0000313" key="5">
    <source>
        <dbReference type="EMBL" id="GBP32862.1"/>
    </source>
</evidence>
<dbReference type="InterPro" id="IPR004344">
    <property type="entry name" value="TTL/TTLL_fam"/>
</dbReference>
<dbReference type="GO" id="GO:0015631">
    <property type="term" value="F:tubulin binding"/>
    <property type="evidence" value="ECO:0007669"/>
    <property type="project" value="TreeGrafter"/>
</dbReference>
<keyword evidence="1" id="KW-0436">Ligase</keyword>
<feature type="compositionally biased region" description="Basic residues" evidence="4">
    <location>
        <begin position="310"/>
        <end position="321"/>
    </location>
</feature>
<dbReference type="Pfam" id="PF03133">
    <property type="entry name" value="TTL"/>
    <property type="match status" value="1"/>
</dbReference>
<dbReference type="PANTHER" id="PTHR12241">
    <property type="entry name" value="TUBULIN POLYGLUTAMYLASE"/>
    <property type="match status" value="1"/>
</dbReference>